<dbReference type="PANTHER" id="PTHR43651">
    <property type="entry name" value="1,4-ALPHA-GLUCAN-BRANCHING ENZYME"/>
    <property type="match status" value="1"/>
</dbReference>
<evidence type="ECO:0000256" key="1">
    <source>
        <dbReference type="ARBA" id="ARBA00002953"/>
    </source>
</evidence>
<dbReference type="InterPro" id="IPR013783">
    <property type="entry name" value="Ig-like_fold"/>
</dbReference>
<gene>
    <name evidence="4" type="ORF">K0U00_32735</name>
</gene>
<reference evidence="4 5" key="1">
    <citation type="submission" date="2021-07" db="EMBL/GenBank/DDBJ databases">
        <title>Paenibacillus radiodurans sp. nov., isolated from the southeastern edge of Tengger Desert.</title>
        <authorList>
            <person name="Zhang G."/>
        </authorList>
    </citation>
    <scope>NUCLEOTIDE SEQUENCE [LARGE SCALE GENOMIC DNA]</scope>
    <source>
        <strain evidence="4 5">CCM 7311</strain>
    </source>
</reference>
<accession>A0ABS7CD32</accession>
<sequence>MINAASIGLSTRDLYLFNKGNLYHSYRTLGAHPIRLGDESGVRFAVWAPNARNVRVTGSFNDWNGESHAMQKVGETGIWSLFIPQIGPGTLYKYEIETIQGNRLLKSDPFAFQSELRPKTASIVADLGKYSWRDEKWQRRKQEESPYHEPMLIYELHLGSWKNNGRELFWTYEQMAGELVDYVVEMGYTHIELLPITEHPFDQSWGYQVTGYYSATSRYGSPEQLMLLIDRCHERGIGVILDWVPGHFCKDDHGLRLFDGTPIYEGMNPLRA</sequence>
<evidence type="ECO:0000259" key="2">
    <source>
        <dbReference type="Pfam" id="PF00128"/>
    </source>
</evidence>
<evidence type="ECO:0000313" key="4">
    <source>
        <dbReference type="EMBL" id="MBW7458823.1"/>
    </source>
</evidence>
<feature type="domain" description="Glycoside hydrolase family 13 N-terminal" evidence="3">
    <location>
        <begin position="29"/>
        <end position="111"/>
    </location>
</feature>
<organism evidence="4 5">
    <name type="scientific">Paenibacillus sepulcri</name>
    <dbReference type="NCBI Taxonomy" id="359917"/>
    <lineage>
        <taxon>Bacteria</taxon>
        <taxon>Bacillati</taxon>
        <taxon>Bacillota</taxon>
        <taxon>Bacilli</taxon>
        <taxon>Bacillales</taxon>
        <taxon>Paenibacillaceae</taxon>
        <taxon>Paenibacillus</taxon>
    </lineage>
</organism>
<dbReference type="SUPFAM" id="SSF81296">
    <property type="entry name" value="E set domains"/>
    <property type="match status" value="1"/>
</dbReference>
<feature type="domain" description="Glycosyl hydrolase family 13 catalytic" evidence="2">
    <location>
        <begin position="180"/>
        <end position="250"/>
    </location>
</feature>
<dbReference type="InterPro" id="IPR017853">
    <property type="entry name" value="GH"/>
</dbReference>
<dbReference type="Pfam" id="PF00128">
    <property type="entry name" value="Alpha-amylase"/>
    <property type="match status" value="1"/>
</dbReference>
<dbReference type="Pfam" id="PF02922">
    <property type="entry name" value="CBM_48"/>
    <property type="match status" value="1"/>
</dbReference>
<dbReference type="InterPro" id="IPR006047">
    <property type="entry name" value="GH13_cat_dom"/>
</dbReference>
<keyword evidence="5" id="KW-1185">Reference proteome</keyword>
<dbReference type="PANTHER" id="PTHR43651:SF3">
    <property type="entry name" value="1,4-ALPHA-GLUCAN-BRANCHING ENZYME"/>
    <property type="match status" value="1"/>
</dbReference>
<dbReference type="SUPFAM" id="SSF51445">
    <property type="entry name" value="(Trans)glycosidases"/>
    <property type="match status" value="1"/>
</dbReference>
<dbReference type="Gene3D" id="2.60.40.10">
    <property type="entry name" value="Immunoglobulins"/>
    <property type="match status" value="1"/>
</dbReference>
<comment type="function">
    <text evidence="1">Catalyzes the formation of the alpha-1,6-glucosidic linkages in glycogen by scission of a 1,4-alpha-linked oligosaccharide from growing alpha-1,4-glucan chains and the subsequent attachment of the oligosaccharide to the alpha-1,6 position.</text>
</comment>
<protein>
    <submittedName>
        <fullName evidence="4">1,4-alpha-glucan branching enzyme</fullName>
    </submittedName>
</protein>
<dbReference type="InterPro" id="IPR044143">
    <property type="entry name" value="GlgB_N_E_set_prok"/>
</dbReference>
<dbReference type="CDD" id="cd02855">
    <property type="entry name" value="E_set_GBE_prok_N"/>
    <property type="match status" value="1"/>
</dbReference>
<evidence type="ECO:0000313" key="5">
    <source>
        <dbReference type="Proteomes" id="UP001519887"/>
    </source>
</evidence>
<dbReference type="Proteomes" id="UP001519887">
    <property type="component" value="Unassembled WGS sequence"/>
</dbReference>
<name>A0ABS7CD32_9BACL</name>
<comment type="caution">
    <text evidence="4">The sequence shown here is derived from an EMBL/GenBank/DDBJ whole genome shotgun (WGS) entry which is preliminary data.</text>
</comment>
<dbReference type="InterPro" id="IPR004193">
    <property type="entry name" value="Glyco_hydro_13_N"/>
</dbReference>
<proteinExistence type="predicted"/>
<dbReference type="EMBL" id="JAHZIK010001361">
    <property type="protein sequence ID" value="MBW7458823.1"/>
    <property type="molecule type" value="Genomic_DNA"/>
</dbReference>
<dbReference type="Gene3D" id="3.20.20.80">
    <property type="entry name" value="Glycosidases"/>
    <property type="match status" value="1"/>
</dbReference>
<evidence type="ECO:0000259" key="3">
    <source>
        <dbReference type="Pfam" id="PF02922"/>
    </source>
</evidence>
<feature type="non-terminal residue" evidence="4">
    <location>
        <position position="272"/>
    </location>
</feature>
<dbReference type="InterPro" id="IPR014756">
    <property type="entry name" value="Ig_E-set"/>
</dbReference>